<accession>A0A6L2KSL5</accession>
<dbReference type="InterPro" id="IPR056924">
    <property type="entry name" value="SH3_Tf2-1"/>
</dbReference>
<dbReference type="Gene3D" id="3.30.420.10">
    <property type="entry name" value="Ribonuclease H-like superfamily/Ribonuclease H"/>
    <property type="match status" value="1"/>
</dbReference>
<gene>
    <name evidence="3" type="ORF">Tci_023625</name>
</gene>
<evidence type="ECO:0000313" key="3">
    <source>
        <dbReference type="EMBL" id="GEU51647.1"/>
    </source>
</evidence>
<reference evidence="3" key="1">
    <citation type="journal article" date="2019" name="Sci. Rep.">
        <title>Draft genome of Tanacetum cinerariifolium, the natural source of mosquito coil.</title>
        <authorList>
            <person name="Yamashiro T."/>
            <person name="Shiraishi A."/>
            <person name="Satake H."/>
            <person name="Nakayama K."/>
        </authorList>
    </citation>
    <scope>NUCLEOTIDE SEQUENCE</scope>
</reference>
<feature type="non-terminal residue" evidence="3">
    <location>
        <position position="1"/>
    </location>
</feature>
<dbReference type="PANTHER" id="PTHR46148">
    <property type="entry name" value="CHROMO DOMAIN-CONTAINING PROTEIN"/>
    <property type="match status" value="1"/>
</dbReference>
<proteinExistence type="predicted"/>
<dbReference type="Pfam" id="PF24626">
    <property type="entry name" value="SH3_Tf2-1"/>
    <property type="match status" value="1"/>
</dbReference>
<sequence length="645" mass="73658">KELNMRQQRWIELFSDYDCEIRYYPRKANVLADAFSRKERVKPRRVRAIMLRGLNQQMEKKEDGGLYFIDQGWDFIDRLCKDNNYGRDSCIKIYFAVFADVAKALGTTRYNSWDTHLPLAEFSKNHSYHSSIQCAPFEALYGRRCRLPVLWAEIGESGLIEPKLVQETTDKVVLIKEKLKATMDRQKSYADNRRKPLEFEAGDRVLLKDQPVSYRLRLPEELSSVHDIFHVSNLKKCLADANLHVPLDEIKIDKTLRFVEEPIEIMNREVKSLKHSKISIVKVRWNSKCGPEFTWEREDHMKTNSLRGFCEVDVHQDEYAYSVLDMFVDRMGLLDPRGGGKKNKKQAKQAAGIKSNTNVPYGSGLDYGISPLVDVTNGLSLIAMKISTLMMLGLYTNSMCLESWGRSIYAKILIKSDACNGFSNNLVLDVPNLEGPGYSKEAIHVEYQVDKRKGGSSGDDEGFVEVKKKKSGNNGKKNVSSSGNGTFTLSNSFEVLNVDDLANEQVESSNKASTSSVQKEWQSATPLVEKINMFEKQMLEEKCMLVDADGKPLKKVDHFDDHDSEDEVEPIDNEMANFLASKPSGVRYGTKSLLEQYKETYGNAEYDYDPYDEDLYGGQEIPDHIQSIYDNLDFKVRGRKKKHIT</sequence>
<name>A0A6L2KSL5_TANCI</name>
<evidence type="ECO:0000256" key="1">
    <source>
        <dbReference type="SAM" id="MobiDB-lite"/>
    </source>
</evidence>
<comment type="caution">
    <text evidence="3">The sequence shown here is derived from an EMBL/GenBank/DDBJ whole genome shotgun (WGS) entry which is preliminary data.</text>
</comment>
<feature type="compositionally biased region" description="Low complexity" evidence="1">
    <location>
        <begin position="472"/>
        <end position="483"/>
    </location>
</feature>
<organism evidence="3">
    <name type="scientific">Tanacetum cinerariifolium</name>
    <name type="common">Dalmatian daisy</name>
    <name type="synonym">Chrysanthemum cinerariifolium</name>
    <dbReference type="NCBI Taxonomy" id="118510"/>
    <lineage>
        <taxon>Eukaryota</taxon>
        <taxon>Viridiplantae</taxon>
        <taxon>Streptophyta</taxon>
        <taxon>Embryophyta</taxon>
        <taxon>Tracheophyta</taxon>
        <taxon>Spermatophyta</taxon>
        <taxon>Magnoliopsida</taxon>
        <taxon>eudicotyledons</taxon>
        <taxon>Gunneridae</taxon>
        <taxon>Pentapetalae</taxon>
        <taxon>asterids</taxon>
        <taxon>campanulids</taxon>
        <taxon>Asterales</taxon>
        <taxon>Asteraceae</taxon>
        <taxon>Asteroideae</taxon>
        <taxon>Anthemideae</taxon>
        <taxon>Anthemidinae</taxon>
        <taxon>Tanacetum</taxon>
    </lineage>
</organism>
<feature type="region of interest" description="Disordered" evidence="1">
    <location>
        <begin position="451"/>
        <end position="483"/>
    </location>
</feature>
<dbReference type="AlphaFoldDB" id="A0A6L2KSL5"/>
<evidence type="ECO:0000259" key="2">
    <source>
        <dbReference type="Pfam" id="PF24626"/>
    </source>
</evidence>
<dbReference type="EMBL" id="BKCJ010002898">
    <property type="protein sequence ID" value="GEU51647.1"/>
    <property type="molecule type" value="Genomic_DNA"/>
</dbReference>
<feature type="domain" description="Tf2-1-like SH3-like" evidence="2">
    <location>
        <begin position="205"/>
        <end position="237"/>
    </location>
</feature>
<dbReference type="PANTHER" id="PTHR46148:SF59">
    <property type="entry name" value="NUCLEOTIDYLTRANSFERASE, RIBONUCLEASE H"/>
    <property type="match status" value="1"/>
</dbReference>
<protein>
    <recommendedName>
        <fullName evidence="2">Tf2-1-like SH3-like domain-containing protein</fullName>
    </recommendedName>
</protein>
<dbReference type="GO" id="GO:0003676">
    <property type="term" value="F:nucleic acid binding"/>
    <property type="evidence" value="ECO:0007669"/>
    <property type="project" value="InterPro"/>
</dbReference>
<dbReference type="InterPro" id="IPR036397">
    <property type="entry name" value="RNaseH_sf"/>
</dbReference>